<evidence type="ECO:0000256" key="1">
    <source>
        <dbReference type="ARBA" id="ARBA00009437"/>
    </source>
</evidence>
<keyword evidence="4" id="KW-0804">Transcription</keyword>
<feature type="domain" description="HTH lysR-type" evidence="5">
    <location>
        <begin position="9"/>
        <end position="66"/>
    </location>
</feature>
<dbReference type="InterPro" id="IPR050389">
    <property type="entry name" value="LysR-type_TF"/>
</dbReference>
<evidence type="ECO:0000259" key="5">
    <source>
        <dbReference type="PROSITE" id="PS50931"/>
    </source>
</evidence>
<dbReference type="Pfam" id="PF00126">
    <property type="entry name" value="HTH_1"/>
    <property type="match status" value="1"/>
</dbReference>
<protein>
    <submittedName>
        <fullName evidence="6">LysR family transcriptional regulator</fullName>
    </submittedName>
</protein>
<dbReference type="Pfam" id="PF03466">
    <property type="entry name" value="LysR_substrate"/>
    <property type="match status" value="1"/>
</dbReference>
<evidence type="ECO:0000256" key="2">
    <source>
        <dbReference type="ARBA" id="ARBA00023015"/>
    </source>
</evidence>
<dbReference type="InterPro" id="IPR036390">
    <property type="entry name" value="WH_DNA-bd_sf"/>
</dbReference>
<evidence type="ECO:0000256" key="3">
    <source>
        <dbReference type="ARBA" id="ARBA00023125"/>
    </source>
</evidence>
<dbReference type="Gene3D" id="1.10.10.10">
    <property type="entry name" value="Winged helix-like DNA-binding domain superfamily/Winged helix DNA-binding domain"/>
    <property type="match status" value="1"/>
</dbReference>
<comment type="caution">
    <text evidence="6">The sequence shown here is derived from an EMBL/GenBank/DDBJ whole genome shotgun (WGS) entry which is preliminary data.</text>
</comment>
<name>A0A9X3CDZ2_9VIBR</name>
<gene>
    <name evidence="6" type="ORF">MD483_09200</name>
</gene>
<keyword evidence="2" id="KW-0805">Transcription regulation</keyword>
<dbReference type="PROSITE" id="PS50931">
    <property type="entry name" value="HTH_LYSR"/>
    <property type="match status" value="1"/>
</dbReference>
<dbReference type="PANTHER" id="PTHR30118">
    <property type="entry name" value="HTH-TYPE TRANSCRIPTIONAL REGULATOR LEUO-RELATED"/>
    <property type="match status" value="1"/>
</dbReference>
<dbReference type="AlphaFoldDB" id="A0A9X3CDZ2"/>
<dbReference type="InterPro" id="IPR036388">
    <property type="entry name" value="WH-like_DNA-bd_sf"/>
</dbReference>
<evidence type="ECO:0000256" key="4">
    <source>
        <dbReference type="ARBA" id="ARBA00023163"/>
    </source>
</evidence>
<dbReference type="EMBL" id="JAKRRX010000041">
    <property type="protein sequence ID" value="MCW8333996.1"/>
    <property type="molecule type" value="Genomic_DNA"/>
</dbReference>
<dbReference type="Proteomes" id="UP001155586">
    <property type="component" value="Unassembled WGS sequence"/>
</dbReference>
<proteinExistence type="inferred from homology"/>
<dbReference type="PRINTS" id="PR00039">
    <property type="entry name" value="HTHLYSR"/>
</dbReference>
<keyword evidence="7" id="KW-1185">Reference proteome</keyword>
<reference evidence="6" key="1">
    <citation type="submission" date="2022-02" db="EMBL/GenBank/DDBJ databases">
        <title>Vibrio sp. nov., a new bacterium isolated from Bohai sea, China.</title>
        <authorList>
            <person name="Yuan Y."/>
        </authorList>
    </citation>
    <scope>NUCLEOTIDE SEQUENCE</scope>
    <source>
        <strain evidence="6">DBSS07</strain>
    </source>
</reference>
<dbReference type="SUPFAM" id="SSF53850">
    <property type="entry name" value="Periplasmic binding protein-like II"/>
    <property type="match status" value="1"/>
</dbReference>
<comment type="similarity">
    <text evidence="1">Belongs to the LysR transcriptional regulatory family.</text>
</comment>
<evidence type="ECO:0000313" key="7">
    <source>
        <dbReference type="Proteomes" id="UP001155586"/>
    </source>
</evidence>
<dbReference type="GO" id="GO:0003700">
    <property type="term" value="F:DNA-binding transcription factor activity"/>
    <property type="evidence" value="ECO:0007669"/>
    <property type="project" value="InterPro"/>
</dbReference>
<dbReference type="InterPro" id="IPR005119">
    <property type="entry name" value="LysR_subst-bd"/>
</dbReference>
<dbReference type="SUPFAM" id="SSF46785">
    <property type="entry name" value="Winged helix' DNA-binding domain"/>
    <property type="match status" value="1"/>
</dbReference>
<dbReference type="PANTHER" id="PTHR30118:SF15">
    <property type="entry name" value="TRANSCRIPTIONAL REGULATORY PROTEIN"/>
    <property type="match status" value="1"/>
</dbReference>
<dbReference type="Gene3D" id="3.40.190.10">
    <property type="entry name" value="Periplasmic binding protein-like II"/>
    <property type="match status" value="2"/>
</dbReference>
<evidence type="ECO:0000313" key="6">
    <source>
        <dbReference type="EMBL" id="MCW8333996.1"/>
    </source>
</evidence>
<dbReference type="GO" id="GO:0003677">
    <property type="term" value="F:DNA binding"/>
    <property type="evidence" value="ECO:0007669"/>
    <property type="project" value="UniProtKB-KW"/>
</dbReference>
<dbReference type="InterPro" id="IPR000847">
    <property type="entry name" value="LysR_HTH_N"/>
</dbReference>
<organism evidence="6 7">
    <name type="scientific">Vibrio paucivorans</name>
    <dbReference type="NCBI Taxonomy" id="2829489"/>
    <lineage>
        <taxon>Bacteria</taxon>
        <taxon>Pseudomonadati</taxon>
        <taxon>Pseudomonadota</taxon>
        <taxon>Gammaproteobacteria</taxon>
        <taxon>Vibrionales</taxon>
        <taxon>Vibrionaceae</taxon>
        <taxon>Vibrio</taxon>
    </lineage>
</organism>
<sequence>MSKDLYNTLDLNLLRTFVVLYQEKNMRRAAERLCISQPAISKAVQRLRDHFNDEMFVRTQYGIDPTPFADQLADTVSPILDTLSLALNNSHEFDPAQLSGTIKVALSPFILSSISAELYNAILAEAPNVDVHLLSWSKSTIDELVNDEINLAVNYDIPHAPKKLACRKVTQDSLKMYLRKDHPHQEDTINIKPGFGYSIASIIVADWNSHQTIADKLMKQRGIEVKIGFRSELPSAIADVVSKTDLLFPASRFFSLDNYPQLRRVDVLIDDYSIEPDVFAYFQSKYRNEATIQWLIRLIKSIVDKR</sequence>
<keyword evidence="3" id="KW-0238">DNA-binding</keyword>
<dbReference type="RefSeq" id="WP_265687414.1">
    <property type="nucleotide sequence ID" value="NZ_JAKRRX010000041.1"/>
</dbReference>
<accession>A0A9X3CDZ2</accession>